<organism evidence="2 3">
    <name type="scientific">Halomonas hydrothermalis</name>
    <dbReference type="NCBI Taxonomy" id="115561"/>
    <lineage>
        <taxon>Bacteria</taxon>
        <taxon>Pseudomonadati</taxon>
        <taxon>Pseudomonadota</taxon>
        <taxon>Gammaproteobacteria</taxon>
        <taxon>Oceanospirillales</taxon>
        <taxon>Halomonadaceae</taxon>
        <taxon>Halomonas</taxon>
    </lineage>
</organism>
<proteinExistence type="predicted"/>
<feature type="region of interest" description="Disordered" evidence="1">
    <location>
        <begin position="271"/>
        <end position="293"/>
    </location>
</feature>
<feature type="compositionally biased region" description="Low complexity" evidence="1">
    <location>
        <begin position="274"/>
        <end position="284"/>
    </location>
</feature>
<accession>A0A6F8U547</accession>
<gene>
    <name evidence="2" type="ORF">HHSLTHF2_19400</name>
</gene>
<evidence type="ECO:0000313" key="3">
    <source>
        <dbReference type="Proteomes" id="UP000502259"/>
    </source>
</evidence>
<evidence type="ECO:0000256" key="1">
    <source>
        <dbReference type="SAM" id="MobiDB-lite"/>
    </source>
</evidence>
<evidence type="ECO:0000313" key="2">
    <source>
        <dbReference type="EMBL" id="BCB08050.1"/>
    </source>
</evidence>
<dbReference type="Gene3D" id="3.50.14.10">
    <property type="entry name" value="Replication terminator Tus, domain 1 superfamily/Replication terminator Tus"/>
    <property type="match status" value="1"/>
</dbReference>
<reference evidence="2 3" key="1">
    <citation type="submission" date="2020-03" db="EMBL/GenBank/DDBJ databases">
        <title>Complete Genome Sequence of Halomonas hydrothermalis Strain Slthf2, Halophilic Bacterium Isolated from Deep-Sea Hydrothermal-Vent Environments.</title>
        <authorList>
            <person name="Takeyama N."/>
            <person name="Huang M."/>
            <person name="Sato K."/>
            <person name="Galipon J."/>
            <person name="Arakawa K."/>
        </authorList>
    </citation>
    <scope>NUCLEOTIDE SEQUENCE [LARGE SCALE GENOMIC DNA]</scope>
    <source>
        <strain evidence="2 3">Slthf2</strain>
    </source>
</reference>
<dbReference type="InterPro" id="IPR036381">
    <property type="entry name" value="Tus_dom1"/>
</dbReference>
<dbReference type="AlphaFoldDB" id="A0A6F8U547"/>
<dbReference type="EMBL" id="AP022843">
    <property type="protein sequence ID" value="BCB08050.1"/>
    <property type="molecule type" value="Genomic_DNA"/>
</dbReference>
<evidence type="ECO:0008006" key="4">
    <source>
        <dbReference type="Google" id="ProtNLM"/>
    </source>
</evidence>
<dbReference type="Proteomes" id="UP000502259">
    <property type="component" value="Chromosome"/>
</dbReference>
<dbReference type="GO" id="GO:0003677">
    <property type="term" value="F:DNA binding"/>
    <property type="evidence" value="ECO:0007669"/>
    <property type="project" value="InterPro"/>
</dbReference>
<protein>
    <recommendedName>
        <fullName evidence="4">DNA replication terminus site-binding protein</fullName>
    </recommendedName>
</protein>
<keyword evidence="3" id="KW-1185">Reference proteome</keyword>
<dbReference type="GO" id="GO:0006274">
    <property type="term" value="P:DNA replication termination"/>
    <property type="evidence" value="ECO:0007669"/>
    <property type="project" value="InterPro"/>
</dbReference>
<dbReference type="GO" id="GO:0005737">
    <property type="term" value="C:cytoplasm"/>
    <property type="evidence" value="ECO:0007669"/>
    <property type="project" value="InterPro"/>
</dbReference>
<name>A0A6F8U547_9GAMM</name>
<sequence>MPCLLKQIETHLFLEGSPNMTDATLPLYHQLHELDAHFDQLVANIERAAALYEFNPPPTWRFHPEANDSIWLREALLDMWHQQGQDGRETRNYIAVIAANDDLLAACHQINYAKATISDLLARIKQSHPNALNDAKSRLPNRHPHINEILRKSGFARLHLKQCWRQLPIAPAPVSRVRLAWYSSGRSIKRVSVQEAEQKLLQLDSDAPHIRIQLRKLASIPSGEILAQVQTQAPLMRANLFFVEPLADGHTRRALNIAMPLIVPANEGRLPHLKAPAETPPTTRTRAKRSDEKLEDEVYLPSLRIYRYR</sequence>